<evidence type="ECO:0000256" key="3">
    <source>
        <dbReference type="ARBA" id="ARBA00022833"/>
    </source>
</evidence>
<protein>
    <recommendedName>
        <fullName evidence="6">C3H1-type domain-containing protein</fullName>
    </recommendedName>
</protein>
<feature type="compositionally biased region" description="Polar residues" evidence="5">
    <location>
        <begin position="39"/>
        <end position="58"/>
    </location>
</feature>
<evidence type="ECO:0000256" key="5">
    <source>
        <dbReference type="SAM" id="MobiDB-lite"/>
    </source>
</evidence>
<evidence type="ECO:0000313" key="7">
    <source>
        <dbReference type="EMBL" id="KAG5492519.1"/>
    </source>
</evidence>
<keyword evidence="8" id="KW-1185">Reference proteome</keyword>
<dbReference type="Pfam" id="PF00642">
    <property type="entry name" value="zf-CCCH"/>
    <property type="match status" value="1"/>
</dbReference>
<dbReference type="InterPro" id="IPR000571">
    <property type="entry name" value="Znf_CCCH"/>
</dbReference>
<dbReference type="Gene3D" id="4.10.1000.10">
    <property type="entry name" value="Zinc finger, CCCH-type"/>
    <property type="match status" value="1"/>
</dbReference>
<feature type="region of interest" description="Disordered" evidence="5">
    <location>
        <begin position="1"/>
        <end position="58"/>
    </location>
</feature>
<evidence type="ECO:0000256" key="4">
    <source>
        <dbReference type="PROSITE-ProRule" id="PRU00723"/>
    </source>
</evidence>
<dbReference type="KEGG" id="phet:94287223"/>
<gene>
    <name evidence="7" type="ORF">JKF63_01097</name>
</gene>
<evidence type="ECO:0000256" key="1">
    <source>
        <dbReference type="ARBA" id="ARBA00022723"/>
    </source>
</evidence>
<feature type="compositionally biased region" description="Low complexity" evidence="5">
    <location>
        <begin position="146"/>
        <end position="159"/>
    </location>
</feature>
<evidence type="ECO:0000259" key="6">
    <source>
        <dbReference type="PROSITE" id="PS50103"/>
    </source>
</evidence>
<sequence>MFEQLLRDAVSHSTNPALSGNSTTQPPTMNVIHPPSASLAEQHQDMPSSRNSGSDSLTHANWLTATSPASQQLWQCGASERSPGCTTIASIGYMEADMSPSWQSLSNQESQYTAPASPAGAVPDSKVLKTADGDSSSHHKDAPMKTATPAASAVPSSNASSHYKTKRCRHFDQSGWCPYQHRCVFAHGDREFTLYTAQKGSGNGSKADDSSPTASQLVREHIERNVQQLVEEYELAVAEAGAKAAGKNNNAGGPPAAHGPRGAPMDNTAEGPAMTIVRKLSPTQPPPPPPLLPAASQHHTSNVHLLAATPLAPPTMLMNGASNSLAQFQVSHPQYSQQYHAHHQQPPMLNQHPLIISTMNGAPAGSTFPILAPNQSSVPASQSFHALPSYQQQQQQRPMMFAMPSGALGVLQVHPHQQQQQQQQQIYFVEAPYYNVMAANGGNAGVPMAPAGYPSVSAGPLNGIVTARLV</sequence>
<dbReference type="SUPFAM" id="SSF90229">
    <property type="entry name" value="CCCH zinc finger"/>
    <property type="match status" value="1"/>
</dbReference>
<dbReference type="Proteomes" id="UP000674318">
    <property type="component" value="Chromosome 35"/>
</dbReference>
<feature type="compositionally biased region" description="Polar residues" evidence="5">
    <location>
        <begin position="102"/>
        <end position="114"/>
    </location>
</feature>
<dbReference type="PROSITE" id="PS50103">
    <property type="entry name" value="ZF_C3H1"/>
    <property type="match status" value="1"/>
</dbReference>
<reference evidence="7 8" key="1">
    <citation type="submission" date="2021-02" db="EMBL/GenBank/DDBJ databases">
        <title>Porcisia hertigi Genome sequencing and assembly.</title>
        <authorList>
            <person name="Almutairi H."/>
            <person name="Gatherer D."/>
        </authorList>
    </citation>
    <scope>NUCLEOTIDE SEQUENCE [LARGE SCALE GENOMIC DNA]</scope>
    <source>
        <strain evidence="7 8">C119</strain>
    </source>
</reference>
<dbReference type="EMBL" id="JAFJZO010000035">
    <property type="protein sequence ID" value="KAG5492519.1"/>
    <property type="molecule type" value="Genomic_DNA"/>
</dbReference>
<keyword evidence="2 4" id="KW-0863">Zinc-finger</keyword>
<feature type="compositionally biased region" description="Basic and acidic residues" evidence="5">
    <location>
        <begin position="126"/>
        <end position="143"/>
    </location>
</feature>
<comment type="caution">
    <text evidence="7">The sequence shown here is derived from an EMBL/GenBank/DDBJ whole genome shotgun (WGS) entry which is preliminary data.</text>
</comment>
<dbReference type="FunFam" id="4.10.1000.10:FF:000003">
    <property type="entry name" value="Zinc finger CCCH domain-containing protein"/>
    <property type="match status" value="1"/>
</dbReference>
<dbReference type="GO" id="GO:0010468">
    <property type="term" value="P:regulation of gene expression"/>
    <property type="evidence" value="ECO:0007669"/>
    <property type="project" value="UniProtKB-ARBA"/>
</dbReference>
<dbReference type="RefSeq" id="XP_067753303.1">
    <property type="nucleotide sequence ID" value="XM_067897146.1"/>
</dbReference>
<organism evidence="7 8">
    <name type="scientific">Porcisia hertigi</name>
    <dbReference type="NCBI Taxonomy" id="2761500"/>
    <lineage>
        <taxon>Eukaryota</taxon>
        <taxon>Discoba</taxon>
        <taxon>Euglenozoa</taxon>
        <taxon>Kinetoplastea</taxon>
        <taxon>Metakinetoplastina</taxon>
        <taxon>Trypanosomatida</taxon>
        <taxon>Trypanosomatidae</taxon>
        <taxon>Leishmaniinae</taxon>
        <taxon>Porcisia</taxon>
    </lineage>
</organism>
<name>A0A836HJ46_9TRYP</name>
<feature type="domain" description="C3H1-type" evidence="6">
    <location>
        <begin position="163"/>
        <end position="190"/>
    </location>
</feature>
<feature type="zinc finger region" description="C3H1-type" evidence="4">
    <location>
        <begin position="163"/>
        <end position="190"/>
    </location>
</feature>
<keyword evidence="1 4" id="KW-0479">Metal-binding</keyword>
<dbReference type="GO" id="GO:0008270">
    <property type="term" value="F:zinc ion binding"/>
    <property type="evidence" value="ECO:0007669"/>
    <property type="project" value="UniProtKB-KW"/>
</dbReference>
<evidence type="ECO:0000313" key="8">
    <source>
        <dbReference type="Proteomes" id="UP000674318"/>
    </source>
</evidence>
<dbReference type="GO" id="GO:0051252">
    <property type="term" value="P:regulation of RNA metabolic process"/>
    <property type="evidence" value="ECO:0007669"/>
    <property type="project" value="UniProtKB-ARBA"/>
</dbReference>
<dbReference type="GeneID" id="94287223"/>
<feature type="region of interest" description="Disordered" evidence="5">
    <location>
        <begin position="102"/>
        <end position="159"/>
    </location>
</feature>
<proteinExistence type="predicted"/>
<feature type="compositionally biased region" description="Basic and acidic residues" evidence="5">
    <location>
        <begin position="1"/>
        <end position="10"/>
    </location>
</feature>
<evidence type="ECO:0000256" key="2">
    <source>
        <dbReference type="ARBA" id="ARBA00022771"/>
    </source>
</evidence>
<dbReference type="InterPro" id="IPR036855">
    <property type="entry name" value="Znf_CCCH_sf"/>
</dbReference>
<dbReference type="AlphaFoldDB" id="A0A836HJ46"/>
<dbReference type="OrthoDB" id="410307at2759"/>
<accession>A0A836HJ46</accession>
<keyword evidence="3 4" id="KW-0862">Zinc</keyword>
<feature type="compositionally biased region" description="Polar residues" evidence="5">
    <location>
        <begin position="11"/>
        <end position="28"/>
    </location>
</feature>